<dbReference type="Proteomes" id="UP000023435">
    <property type="component" value="Unassembled WGS sequence"/>
</dbReference>
<dbReference type="PROSITE" id="PS50895">
    <property type="entry name" value="SURF1"/>
    <property type="match status" value="1"/>
</dbReference>
<dbReference type="RefSeq" id="WP_036107344.1">
    <property type="nucleotide sequence ID" value="NZ_JAJA02000001.1"/>
</dbReference>
<keyword evidence="8" id="KW-1185">Reference proteome</keyword>
<keyword evidence="5 6" id="KW-0472">Membrane</keyword>
<evidence type="ECO:0000256" key="6">
    <source>
        <dbReference type="RuleBase" id="RU363076"/>
    </source>
</evidence>
<evidence type="ECO:0000256" key="4">
    <source>
        <dbReference type="ARBA" id="ARBA00022989"/>
    </source>
</evidence>
<dbReference type="OrthoDB" id="6079986at2"/>
<evidence type="ECO:0000256" key="3">
    <source>
        <dbReference type="ARBA" id="ARBA00022692"/>
    </source>
</evidence>
<comment type="subcellular location">
    <subcellularLocation>
        <location evidence="6">Cell membrane</location>
        <topology evidence="6">Multi-pass membrane protein</topology>
    </subcellularLocation>
    <subcellularLocation>
        <location evidence="1">Membrane</location>
    </subcellularLocation>
</comment>
<dbReference type="PANTHER" id="PTHR23427:SF2">
    <property type="entry name" value="SURFEIT LOCUS PROTEIN 1"/>
    <property type="match status" value="1"/>
</dbReference>
<dbReference type="PANTHER" id="PTHR23427">
    <property type="entry name" value="SURFEIT LOCUS PROTEIN"/>
    <property type="match status" value="1"/>
</dbReference>
<dbReference type="GO" id="GO:0005886">
    <property type="term" value="C:plasma membrane"/>
    <property type="evidence" value="ECO:0007669"/>
    <property type="project" value="UniProtKB-SubCell"/>
</dbReference>
<dbReference type="EMBL" id="JAJA02000001">
    <property type="protein sequence ID" value="KWS02961.1"/>
    <property type="molecule type" value="Genomic_DNA"/>
</dbReference>
<sequence length="254" mass="27890">MTATTKPPRSRFALAAVSLLFLAAFAGLIALGVWQIQRRAWKLDLIQRVDARVHAPPGAAPGPADWPTVSADRDEYKHVQLEGQYLPVAATRVQAVTELGPGFWLLQPFQTTGGDIVLINRGFVPNERKAAEADAAPADTHVTGLLRLSEPGGGFLRKNAPAQNRWYSRDVQAIAAKLGLKQVAPYFIDADRAAPLPSDPKVEPTWPVGGLTVIKFPNSHLSYALTWFALALMVVFAAWRVYLEERRRRRSHGA</sequence>
<dbReference type="CDD" id="cd06662">
    <property type="entry name" value="SURF1"/>
    <property type="match status" value="1"/>
</dbReference>
<feature type="transmembrane region" description="Helical" evidence="6">
    <location>
        <begin position="12"/>
        <end position="34"/>
    </location>
</feature>
<evidence type="ECO:0000256" key="1">
    <source>
        <dbReference type="ARBA" id="ARBA00004370"/>
    </source>
</evidence>
<keyword evidence="4 6" id="KW-1133">Transmembrane helix</keyword>
<comment type="caution">
    <text evidence="7">The sequence shown here is derived from an EMBL/GenBank/DDBJ whole genome shotgun (WGS) entry which is preliminary data.</text>
</comment>
<evidence type="ECO:0000256" key="5">
    <source>
        <dbReference type="ARBA" id="ARBA00023136"/>
    </source>
</evidence>
<name>A0A120AFG3_9GAMM</name>
<gene>
    <name evidence="7" type="ORF">AZ78_0507</name>
</gene>
<proteinExistence type="inferred from homology"/>
<evidence type="ECO:0000313" key="8">
    <source>
        <dbReference type="Proteomes" id="UP000023435"/>
    </source>
</evidence>
<keyword evidence="3 6" id="KW-0812">Transmembrane</keyword>
<organism evidence="7 8">
    <name type="scientific">Lysobacter capsici AZ78</name>
    <dbReference type="NCBI Taxonomy" id="1444315"/>
    <lineage>
        <taxon>Bacteria</taxon>
        <taxon>Pseudomonadati</taxon>
        <taxon>Pseudomonadota</taxon>
        <taxon>Gammaproteobacteria</taxon>
        <taxon>Lysobacterales</taxon>
        <taxon>Lysobacteraceae</taxon>
        <taxon>Lysobacter</taxon>
    </lineage>
</organism>
<comment type="similarity">
    <text evidence="2 6">Belongs to the SURF1 family.</text>
</comment>
<accession>A0A120AFG3</accession>
<dbReference type="InterPro" id="IPR045214">
    <property type="entry name" value="Surf1/Surf4"/>
</dbReference>
<evidence type="ECO:0000256" key="2">
    <source>
        <dbReference type="ARBA" id="ARBA00007165"/>
    </source>
</evidence>
<dbReference type="InterPro" id="IPR002994">
    <property type="entry name" value="Surf1/Shy1"/>
</dbReference>
<dbReference type="AlphaFoldDB" id="A0A120AFG3"/>
<dbReference type="Pfam" id="PF02104">
    <property type="entry name" value="SURF1"/>
    <property type="match status" value="1"/>
</dbReference>
<keyword evidence="6" id="KW-1003">Cell membrane</keyword>
<feature type="transmembrane region" description="Helical" evidence="6">
    <location>
        <begin position="221"/>
        <end position="242"/>
    </location>
</feature>
<evidence type="ECO:0000313" key="7">
    <source>
        <dbReference type="EMBL" id="KWS02961.1"/>
    </source>
</evidence>
<reference evidence="7 8" key="1">
    <citation type="journal article" date="2014" name="Genome Announc.">
        <title>Draft Genome Sequence of Lysobacter capsici AZ78, a Bacterium Antagonistic to Plant-Pathogenic Oomycetes.</title>
        <authorList>
            <person name="Puopolo G."/>
            <person name="Sonego P."/>
            <person name="Engelen K."/>
            <person name="Pertot I."/>
        </authorList>
    </citation>
    <scope>NUCLEOTIDE SEQUENCE [LARGE SCALE GENOMIC DNA]</scope>
    <source>
        <strain evidence="7 8">AZ78</strain>
    </source>
</reference>
<protein>
    <recommendedName>
        <fullName evidence="6">SURF1-like protein</fullName>
    </recommendedName>
</protein>